<gene>
    <name evidence="1" type="ORF">QAD02_002719</name>
</gene>
<comment type="caution">
    <text evidence="1">The sequence shown here is derived from an EMBL/GenBank/DDBJ whole genome shotgun (WGS) entry which is preliminary data.</text>
</comment>
<reference evidence="1" key="1">
    <citation type="submission" date="2023-04" db="EMBL/GenBank/DDBJ databases">
        <title>A chromosome-level genome assembly of the parasitoid wasp Eretmocerus hayati.</title>
        <authorList>
            <person name="Zhong Y."/>
            <person name="Liu S."/>
            <person name="Liu Y."/>
        </authorList>
    </citation>
    <scope>NUCLEOTIDE SEQUENCE</scope>
    <source>
        <strain evidence="1">ZJU_SS_LIU_2023</strain>
    </source>
</reference>
<name>A0ACC2NPK5_9HYME</name>
<proteinExistence type="predicted"/>
<evidence type="ECO:0000313" key="2">
    <source>
        <dbReference type="Proteomes" id="UP001239111"/>
    </source>
</evidence>
<dbReference type="Proteomes" id="UP001239111">
    <property type="component" value="Chromosome 3"/>
</dbReference>
<protein>
    <submittedName>
        <fullName evidence="1">Uncharacterized protein</fullName>
    </submittedName>
</protein>
<evidence type="ECO:0000313" key="1">
    <source>
        <dbReference type="EMBL" id="KAJ8671460.1"/>
    </source>
</evidence>
<organism evidence="1 2">
    <name type="scientific">Eretmocerus hayati</name>
    <dbReference type="NCBI Taxonomy" id="131215"/>
    <lineage>
        <taxon>Eukaryota</taxon>
        <taxon>Metazoa</taxon>
        <taxon>Ecdysozoa</taxon>
        <taxon>Arthropoda</taxon>
        <taxon>Hexapoda</taxon>
        <taxon>Insecta</taxon>
        <taxon>Pterygota</taxon>
        <taxon>Neoptera</taxon>
        <taxon>Endopterygota</taxon>
        <taxon>Hymenoptera</taxon>
        <taxon>Apocrita</taxon>
        <taxon>Proctotrupomorpha</taxon>
        <taxon>Chalcidoidea</taxon>
        <taxon>Aphelinidae</taxon>
        <taxon>Aphelininae</taxon>
        <taxon>Eretmocerus</taxon>
    </lineage>
</organism>
<accession>A0ACC2NPK5</accession>
<sequence>MDSLLLYTDDPSREYMPKTGCFLGDLTNELEAYGPDSYTKKFASGGPKFHAYIVCKSDEEEEEAPQRFLSFNDDNHESSNGQTECAESTDDDALDSGGDGVTLVKYSDENIINSVPNTYRWKCEQLLKCLHGCGQEHISWDDSGTVRINGTAIPDPNIVDLVNLAVRWRKSYSAVGEQEFANFLQKSTIPREFIDNTSLLNDEYDTPLANLERKYGRISRHSSDSAVIPSNLADPRESGDGKEADNVEDCSEVFNETADSTLGYSTPGTKKKKPSWVTLTLNK</sequence>
<keyword evidence="2" id="KW-1185">Reference proteome</keyword>
<dbReference type="EMBL" id="CM056743">
    <property type="protein sequence ID" value="KAJ8671460.1"/>
    <property type="molecule type" value="Genomic_DNA"/>
</dbReference>